<evidence type="ECO:0000256" key="7">
    <source>
        <dbReference type="ARBA" id="ARBA00022801"/>
    </source>
</evidence>
<keyword evidence="5 17" id="KW-1003">Cell membrane</keyword>
<keyword evidence="8 17" id="KW-0133">Cell shape</keyword>
<evidence type="ECO:0000256" key="1">
    <source>
        <dbReference type="ARBA" id="ARBA00004651"/>
    </source>
</evidence>
<evidence type="ECO:0000256" key="16">
    <source>
        <dbReference type="ARBA" id="ARBA00047594"/>
    </source>
</evidence>
<evidence type="ECO:0000256" key="11">
    <source>
        <dbReference type="ARBA" id="ARBA00023136"/>
    </source>
</evidence>
<comment type="function">
    <text evidence="17">Catalyzes the dephosphorylation of undecaprenyl diphosphate (UPP). Confers resistance to bacitracin.</text>
</comment>
<dbReference type="EC" id="3.6.1.27" evidence="3 17"/>
<keyword evidence="9 17" id="KW-0573">Peptidoglycan synthesis</keyword>
<comment type="similarity">
    <text evidence="2 17">Belongs to the UppP family.</text>
</comment>
<dbReference type="PANTHER" id="PTHR30622:SF4">
    <property type="entry name" value="UNDECAPRENYL-DIPHOSPHATASE"/>
    <property type="match status" value="1"/>
</dbReference>
<keyword evidence="10 17" id="KW-1133">Transmembrane helix</keyword>
<keyword evidence="13 17" id="KW-0961">Cell wall biogenesis/degradation</keyword>
<keyword evidence="19" id="KW-1185">Reference proteome</keyword>
<dbReference type="HAMAP" id="MF_01006">
    <property type="entry name" value="Undec_diphosphatase"/>
    <property type="match status" value="1"/>
</dbReference>
<keyword evidence="6 17" id="KW-0812">Transmembrane</keyword>
<feature type="transmembrane region" description="Helical" evidence="17">
    <location>
        <begin position="191"/>
        <end position="210"/>
    </location>
</feature>
<evidence type="ECO:0000256" key="8">
    <source>
        <dbReference type="ARBA" id="ARBA00022960"/>
    </source>
</evidence>
<dbReference type="Proteomes" id="UP001321486">
    <property type="component" value="Chromosome"/>
</dbReference>
<dbReference type="EMBL" id="AP027732">
    <property type="protein sequence ID" value="BDZ50551.1"/>
    <property type="molecule type" value="Genomic_DNA"/>
</dbReference>
<feature type="transmembrane region" description="Helical" evidence="17">
    <location>
        <begin position="230"/>
        <end position="248"/>
    </location>
</feature>
<evidence type="ECO:0000313" key="19">
    <source>
        <dbReference type="Proteomes" id="UP001321486"/>
    </source>
</evidence>
<evidence type="ECO:0000256" key="15">
    <source>
        <dbReference type="ARBA" id="ARBA00032932"/>
    </source>
</evidence>
<evidence type="ECO:0000256" key="2">
    <source>
        <dbReference type="ARBA" id="ARBA00010621"/>
    </source>
</evidence>
<proteinExistence type="inferred from homology"/>
<evidence type="ECO:0000313" key="18">
    <source>
        <dbReference type="EMBL" id="BDZ50551.1"/>
    </source>
</evidence>
<dbReference type="PANTHER" id="PTHR30622">
    <property type="entry name" value="UNDECAPRENYL-DIPHOSPHATASE"/>
    <property type="match status" value="1"/>
</dbReference>
<keyword evidence="7 17" id="KW-0378">Hydrolase</keyword>
<keyword evidence="12 17" id="KW-0046">Antibiotic resistance</keyword>
<evidence type="ECO:0000256" key="10">
    <source>
        <dbReference type="ARBA" id="ARBA00022989"/>
    </source>
</evidence>
<dbReference type="RefSeq" id="WP_286343544.1">
    <property type="nucleotide sequence ID" value="NZ_AP027732.1"/>
</dbReference>
<reference evidence="19" key="1">
    <citation type="journal article" date="2019" name="Int. J. Syst. Evol. Microbiol.">
        <title>The Global Catalogue of Microorganisms (GCM) 10K type strain sequencing project: providing services to taxonomists for standard genome sequencing and annotation.</title>
        <authorList>
            <consortium name="The Broad Institute Genomics Platform"/>
            <consortium name="The Broad Institute Genome Sequencing Center for Infectious Disease"/>
            <person name="Wu L."/>
            <person name="Ma J."/>
        </authorList>
    </citation>
    <scope>NUCLEOTIDE SEQUENCE [LARGE SCALE GENOMIC DNA]</scope>
    <source>
        <strain evidence="19">NBRC 108728</strain>
    </source>
</reference>
<evidence type="ECO:0000256" key="14">
    <source>
        <dbReference type="ARBA" id="ARBA00032707"/>
    </source>
</evidence>
<keyword evidence="11 17" id="KW-0472">Membrane</keyword>
<feature type="transmembrane region" description="Helical" evidence="17">
    <location>
        <begin position="121"/>
        <end position="142"/>
    </location>
</feature>
<sequence length="280" mass="30470">MEHFLQALLLGLVQGLTEFLPISSSGHIRLVALFFPHPAGKEFDPGAAFTAIIQLGTELAVLIYFWKDVSRIVSRWFLALFGRFDRKDPDVRMGWLVIIGTFPIVIVGVLTQKFIANEFRSLWLLASVLIVFGLILAAADILGRKTRPFEKMTWGHGIAIGIAQVLALIPGVSRSGATTSAGLALGYSRPAAARFSFLLAIPAVFGSGLFEAYQAVHDSAHNPFSWPDTIAATVVAFVVGFVVIAFFMNYISKRTFLPFVVYRIVLGVVLFVLLGAGVIG</sequence>
<name>A0ABM8GQ21_9MICO</name>
<comment type="miscellaneous">
    <text evidence="17">Bacitracin is thought to be involved in the inhibition of peptidoglycan synthesis by sequestering undecaprenyl diphosphate, thereby reducing the pool of lipid carrier available.</text>
</comment>
<protein>
    <recommendedName>
        <fullName evidence="4 17">Undecaprenyl-diphosphatase</fullName>
        <ecNumber evidence="3 17">3.6.1.27</ecNumber>
    </recommendedName>
    <alternativeName>
        <fullName evidence="15 17">Bacitracin resistance protein</fullName>
    </alternativeName>
    <alternativeName>
        <fullName evidence="14 17">Undecaprenyl pyrophosphate phosphatase</fullName>
    </alternativeName>
</protein>
<evidence type="ECO:0000256" key="3">
    <source>
        <dbReference type="ARBA" id="ARBA00012374"/>
    </source>
</evidence>
<evidence type="ECO:0000256" key="9">
    <source>
        <dbReference type="ARBA" id="ARBA00022984"/>
    </source>
</evidence>
<evidence type="ECO:0000256" key="5">
    <source>
        <dbReference type="ARBA" id="ARBA00022475"/>
    </source>
</evidence>
<comment type="subcellular location">
    <subcellularLocation>
        <location evidence="1 17">Cell membrane</location>
        <topology evidence="1 17">Multi-pass membrane protein</topology>
    </subcellularLocation>
</comment>
<comment type="catalytic activity">
    <reaction evidence="16 17">
        <text>di-trans,octa-cis-undecaprenyl diphosphate + H2O = di-trans,octa-cis-undecaprenyl phosphate + phosphate + H(+)</text>
        <dbReference type="Rhea" id="RHEA:28094"/>
        <dbReference type="ChEBI" id="CHEBI:15377"/>
        <dbReference type="ChEBI" id="CHEBI:15378"/>
        <dbReference type="ChEBI" id="CHEBI:43474"/>
        <dbReference type="ChEBI" id="CHEBI:58405"/>
        <dbReference type="ChEBI" id="CHEBI:60392"/>
        <dbReference type="EC" id="3.6.1.27"/>
    </reaction>
</comment>
<evidence type="ECO:0000256" key="6">
    <source>
        <dbReference type="ARBA" id="ARBA00022692"/>
    </source>
</evidence>
<evidence type="ECO:0000256" key="12">
    <source>
        <dbReference type="ARBA" id="ARBA00023251"/>
    </source>
</evidence>
<accession>A0ABM8GQ21</accession>
<feature type="transmembrane region" description="Helical" evidence="17">
    <location>
        <begin position="93"/>
        <end position="115"/>
    </location>
</feature>
<dbReference type="NCBIfam" id="TIGR00753">
    <property type="entry name" value="undec_PP_bacA"/>
    <property type="match status" value="1"/>
</dbReference>
<dbReference type="NCBIfam" id="NF001392">
    <property type="entry name" value="PRK00281.2-1"/>
    <property type="match status" value="1"/>
</dbReference>
<dbReference type="Pfam" id="PF02673">
    <property type="entry name" value="BacA"/>
    <property type="match status" value="1"/>
</dbReference>
<gene>
    <name evidence="18" type="primary">bacA</name>
    <name evidence="17" type="synonym">uppP</name>
    <name evidence="18" type="ORF">GCM10025867_27920</name>
</gene>
<evidence type="ECO:0000256" key="13">
    <source>
        <dbReference type="ARBA" id="ARBA00023316"/>
    </source>
</evidence>
<dbReference type="InterPro" id="IPR003824">
    <property type="entry name" value="UppP"/>
</dbReference>
<feature type="transmembrane region" description="Helical" evidence="17">
    <location>
        <begin position="260"/>
        <end position="279"/>
    </location>
</feature>
<organism evidence="18 19">
    <name type="scientific">Frondihabitans sucicola</name>
    <dbReference type="NCBI Taxonomy" id="1268041"/>
    <lineage>
        <taxon>Bacteria</taxon>
        <taxon>Bacillati</taxon>
        <taxon>Actinomycetota</taxon>
        <taxon>Actinomycetes</taxon>
        <taxon>Micrococcales</taxon>
        <taxon>Microbacteriaceae</taxon>
        <taxon>Frondihabitans</taxon>
    </lineage>
</organism>
<evidence type="ECO:0000256" key="4">
    <source>
        <dbReference type="ARBA" id="ARBA00021581"/>
    </source>
</evidence>
<evidence type="ECO:0000256" key="17">
    <source>
        <dbReference type="HAMAP-Rule" id="MF_01006"/>
    </source>
</evidence>